<evidence type="ECO:0000256" key="2">
    <source>
        <dbReference type="ARBA" id="ARBA00022741"/>
    </source>
</evidence>
<evidence type="ECO:0000313" key="11">
    <source>
        <dbReference type="Proteomes" id="UP000252189"/>
    </source>
</evidence>
<dbReference type="SUPFAM" id="SSF52540">
    <property type="entry name" value="P-loop containing nucleoside triphosphate hydrolases"/>
    <property type="match status" value="1"/>
</dbReference>
<keyword evidence="11" id="KW-1185">Reference proteome</keyword>
<dbReference type="GO" id="GO:0006310">
    <property type="term" value="P:DNA recombination"/>
    <property type="evidence" value="ECO:0007669"/>
    <property type="project" value="TreeGrafter"/>
</dbReference>
<dbReference type="GO" id="GO:0005524">
    <property type="term" value="F:ATP binding"/>
    <property type="evidence" value="ECO:0007669"/>
    <property type="project" value="UniProtKB-KW"/>
</dbReference>
<keyword evidence="3" id="KW-0227">DNA damage</keyword>
<dbReference type="GO" id="GO:0004527">
    <property type="term" value="F:exonuclease activity"/>
    <property type="evidence" value="ECO:0007669"/>
    <property type="project" value="UniProtKB-KW"/>
</dbReference>
<dbReference type="Gene3D" id="3.40.50.300">
    <property type="entry name" value="P-loop containing nucleotide triphosphate hydrolases"/>
    <property type="match status" value="2"/>
</dbReference>
<keyword evidence="1" id="KW-0540">Nuclease</keyword>
<dbReference type="Pfam" id="PF12705">
    <property type="entry name" value="PDDEXK_1"/>
    <property type="match status" value="1"/>
</dbReference>
<dbReference type="PANTHER" id="PTHR30591:SF1">
    <property type="entry name" value="RECBCD ENZYME SUBUNIT RECC"/>
    <property type="match status" value="1"/>
</dbReference>
<dbReference type="Proteomes" id="UP000252189">
    <property type="component" value="Unassembled WGS sequence"/>
</dbReference>
<evidence type="ECO:0000259" key="9">
    <source>
        <dbReference type="Pfam" id="PF12705"/>
    </source>
</evidence>
<evidence type="ECO:0000256" key="5">
    <source>
        <dbReference type="ARBA" id="ARBA00022839"/>
    </source>
</evidence>
<reference evidence="10 11" key="1">
    <citation type="submission" date="2018-07" db="EMBL/GenBank/DDBJ databases">
        <title>Genome sequences of Haloplanus salinus JCM 18368T.</title>
        <authorList>
            <person name="Kim Y.B."/>
            <person name="Roh S.W."/>
        </authorList>
    </citation>
    <scope>NUCLEOTIDE SEQUENCE [LARGE SCALE GENOMIC DNA]</scope>
    <source>
        <strain evidence="10 11">JCM 18368</strain>
    </source>
</reference>
<dbReference type="GO" id="GO:0003677">
    <property type="term" value="F:DNA binding"/>
    <property type="evidence" value="ECO:0007669"/>
    <property type="project" value="UniProtKB-KW"/>
</dbReference>
<dbReference type="PANTHER" id="PTHR30591">
    <property type="entry name" value="RECBCD ENZYME SUBUNIT RECC"/>
    <property type="match status" value="1"/>
</dbReference>
<evidence type="ECO:0000256" key="7">
    <source>
        <dbReference type="ARBA" id="ARBA00023125"/>
    </source>
</evidence>
<keyword evidence="2" id="KW-0547">Nucleotide-binding</keyword>
<dbReference type="InterPro" id="IPR027417">
    <property type="entry name" value="P-loop_NTPase"/>
</dbReference>
<sequence>MPRSGNGWSMSRRLLLTGPDLPELESQAFDILSESVGTQPESILYVGQPEHPEDATNDRWMEFGPSAGLRVDTLDNLASQCYEQDQYKGRVTHVDQPLLFRLVELGVEEISSSTNPLNTGDQFPRAGLVQEAETLFTELEFAGLLSPDAMRQRLEQEGVGDRADYVAELAEEIESARQTLLADQLPETYRTERMHHATTAETSLTNVFPSVEAVVLSGFTRFDALEVDFLERLVETWPAIALLPKQIDEDSAPGVDTGAKQALETYSDLDFVRQHHDEPASSTLEARRRITRSLYRHPHQSPSTSDINAGTLDLTLTEPETVPDEIRTVARDIRSRIATGTSADDIGVVLTSPVQYADQVREAFEMYELPFNLQTEIPLSETALGDVVQIVCQLAQEPRSIDTLLDLLTNPLVTITQTGENLNYHELARVAARAETNRLESTLEHVDDSLAATVTSLTRDAAALSEVSLEELPGQLDALLERLGVSAALEGEQELSSPLRERELRARDRLDRILETLDLTTPLADPEIGDSVDRLERALHSVSIQQSTRPPEESVVVCSLAEATLREFEQVYVLGLTTTHFPSDPERTAFTRPIYESHPDFEQTDVSAEARYHLSVLLGSTASIHLSIPQQSVSGEPHVEADILTELRRLVDLSEVTIEPADSEPGCQEDVQRAVGDVLPETSEARVHDLLTEAVETGSFSTTQQACVQAGIACAAARAGPELTPYDGQLTEETVSQIHDTLDREPYSPSRLETYAACGFKYYMRRVLGIEAPDRLTREPDASDRGSYIHDVLEHYYLSLQSGGSDPVHPGGDFETRQQQLLDIALERLDEAFDDRAQTAFQKEWLTSVLAGLGTPDTNPYYGPHETQDGRPVARGLFYRFLDHEADEPAKTTARPTWFEGRIGNPYDAGTPLSDDPAEIETPHGSVPIHGLIDRVETVPGTDPTQVVVRDYKTGSSIPSESDALSGLKFQLQLYALMAEEALDDVEVVGGAYYQVSPPSSVNSRSGLLTSQEMAVYHGSDDVDTPLLRHSYPYFETHEAFRRFIEETTPQRLGELASGITEGRFHPTVLDPSDAGCRYCDYAHVCDVRSHQRKEVIEAIDDTGTSAYVPLKARNHDLEDVVEVE</sequence>
<protein>
    <recommendedName>
        <fullName evidence="9">PD-(D/E)XK endonuclease-like domain-containing protein</fullName>
    </recommendedName>
</protein>
<organism evidence="10 11">
    <name type="scientific">Haloplanus salinus</name>
    <dbReference type="NCBI Taxonomy" id="1126245"/>
    <lineage>
        <taxon>Archaea</taxon>
        <taxon>Methanobacteriati</taxon>
        <taxon>Methanobacteriota</taxon>
        <taxon>Stenosarchaea group</taxon>
        <taxon>Halobacteria</taxon>
        <taxon>Halobacteriales</taxon>
        <taxon>Haloferacaceae</taxon>
        <taxon>Haloplanus</taxon>
    </lineage>
</organism>
<dbReference type="InterPro" id="IPR011604">
    <property type="entry name" value="PDDEXK-like_dom_sf"/>
</dbReference>
<evidence type="ECO:0000256" key="1">
    <source>
        <dbReference type="ARBA" id="ARBA00022722"/>
    </source>
</evidence>
<evidence type="ECO:0000313" key="10">
    <source>
        <dbReference type="EMBL" id="RCU43675.1"/>
    </source>
</evidence>
<gene>
    <name evidence="10" type="ORF">DU504_17430</name>
</gene>
<proteinExistence type="predicted"/>
<evidence type="ECO:0000256" key="8">
    <source>
        <dbReference type="ARBA" id="ARBA00023204"/>
    </source>
</evidence>
<name>A0A368N2B4_9EURY</name>
<keyword evidence="8" id="KW-0234">DNA repair</keyword>
<evidence type="ECO:0000256" key="6">
    <source>
        <dbReference type="ARBA" id="ARBA00022840"/>
    </source>
</evidence>
<dbReference type="Gene3D" id="3.90.320.10">
    <property type="match status" value="1"/>
</dbReference>
<evidence type="ECO:0000256" key="4">
    <source>
        <dbReference type="ARBA" id="ARBA00022801"/>
    </source>
</evidence>
<dbReference type="AlphaFoldDB" id="A0A368N2B4"/>
<keyword evidence="5" id="KW-0269">Exonuclease</keyword>
<dbReference type="InterPro" id="IPR038726">
    <property type="entry name" value="PDDEXK_AddAB-type"/>
</dbReference>
<comment type="caution">
    <text evidence="10">The sequence shown here is derived from an EMBL/GenBank/DDBJ whole genome shotgun (WGS) entry which is preliminary data.</text>
</comment>
<keyword evidence="6" id="KW-0067">ATP-binding</keyword>
<accession>A0A368N2B4</accession>
<evidence type="ECO:0000256" key="3">
    <source>
        <dbReference type="ARBA" id="ARBA00022763"/>
    </source>
</evidence>
<dbReference type="GO" id="GO:0006281">
    <property type="term" value="P:DNA repair"/>
    <property type="evidence" value="ECO:0007669"/>
    <property type="project" value="UniProtKB-KW"/>
</dbReference>
<keyword evidence="7" id="KW-0238">DNA-binding</keyword>
<keyword evidence="4" id="KW-0378">Hydrolase</keyword>
<feature type="domain" description="PD-(D/E)XK endonuclease-like" evidence="9">
    <location>
        <begin position="747"/>
        <end position="1087"/>
    </location>
</feature>
<dbReference type="EMBL" id="QPHM01000004">
    <property type="protein sequence ID" value="RCU43675.1"/>
    <property type="molecule type" value="Genomic_DNA"/>
</dbReference>